<dbReference type="PANTHER" id="PTHR35008">
    <property type="entry name" value="BLL4482 PROTEIN-RELATED"/>
    <property type="match status" value="1"/>
</dbReference>
<keyword evidence="3 4" id="KW-0408">Iron</keyword>
<comment type="caution">
    <text evidence="8">The sequence shown here is derived from an EMBL/GenBank/DDBJ whole genome shotgun (WGS) entry which is preliminary data.</text>
</comment>
<gene>
    <name evidence="8" type="ORF">COW36_04920</name>
</gene>
<dbReference type="InterPro" id="IPR051459">
    <property type="entry name" value="Cytochrome_c-type_DH"/>
</dbReference>
<feature type="compositionally biased region" description="Polar residues" evidence="5">
    <location>
        <begin position="36"/>
        <end position="53"/>
    </location>
</feature>
<dbReference type="SUPFAM" id="SSF46626">
    <property type="entry name" value="Cytochrome c"/>
    <property type="match status" value="2"/>
</dbReference>
<dbReference type="AlphaFoldDB" id="A0A2M7G952"/>
<evidence type="ECO:0000313" key="8">
    <source>
        <dbReference type="EMBL" id="PIW18638.1"/>
    </source>
</evidence>
<evidence type="ECO:0000256" key="3">
    <source>
        <dbReference type="ARBA" id="ARBA00023004"/>
    </source>
</evidence>
<organism evidence="8 9">
    <name type="scientific">bacterium (Candidatus Blackallbacteria) CG17_big_fil_post_rev_8_21_14_2_50_48_46</name>
    <dbReference type="NCBI Taxonomy" id="2014261"/>
    <lineage>
        <taxon>Bacteria</taxon>
        <taxon>Candidatus Blackallbacteria</taxon>
    </lineage>
</organism>
<dbReference type="InterPro" id="IPR009056">
    <property type="entry name" value="Cyt_c-like_dom"/>
</dbReference>
<protein>
    <submittedName>
        <fullName evidence="8">Cytochrome C oxidase Cbb3</fullName>
    </submittedName>
</protein>
<sequence length="337" mass="36806">MFQMAMIPKSLPIISLTLFLSLVACAPKEETKQAETKNSTTQKEKQAPTTSQALPWKLPAALPEGSAGEEIKWGEEIITHTAKYLGPEMADPSKRIAGNHLSCKSCHLNAGKQANALGFVGITARYPRYRGRENREIKLSERINGCFERSLNGKALAEDSKEMKAILAYMQWLSQDIPKGAKIEGQGLPDIELLERAASPEKGKALYTAKCAMCHQPTGAGLPTNASKPEEGYLYPALWGKDSFNNGAGMGRVITAAKYIKANMPFGTPNLTNEEAFDLAAYINSLERPQKSGLENDFPDRSKKPVDAAFAPWPGNFPAEQHKYGPFKPMMSGQQGS</sequence>
<evidence type="ECO:0000256" key="4">
    <source>
        <dbReference type="PROSITE-ProRule" id="PRU00433"/>
    </source>
</evidence>
<dbReference type="PANTHER" id="PTHR35008:SF9">
    <property type="entry name" value="CYTOCHROME C DOMAIN-CONTAINING PROTEIN"/>
    <property type="match status" value="1"/>
</dbReference>
<dbReference type="InterPro" id="IPR036909">
    <property type="entry name" value="Cyt_c-like_dom_sf"/>
</dbReference>
<dbReference type="GO" id="GO:0020037">
    <property type="term" value="F:heme binding"/>
    <property type="evidence" value="ECO:0007669"/>
    <property type="project" value="InterPro"/>
</dbReference>
<dbReference type="GO" id="GO:0009055">
    <property type="term" value="F:electron transfer activity"/>
    <property type="evidence" value="ECO:0007669"/>
    <property type="project" value="InterPro"/>
</dbReference>
<keyword evidence="2 4" id="KW-0479">Metal-binding</keyword>
<dbReference type="PROSITE" id="PS51007">
    <property type="entry name" value="CYTC"/>
    <property type="match status" value="1"/>
</dbReference>
<evidence type="ECO:0000256" key="5">
    <source>
        <dbReference type="SAM" id="MobiDB-lite"/>
    </source>
</evidence>
<feature type="region of interest" description="Disordered" evidence="5">
    <location>
        <begin position="290"/>
        <end position="312"/>
    </location>
</feature>
<proteinExistence type="predicted"/>
<keyword evidence="6" id="KW-0732">Signal</keyword>
<dbReference type="EMBL" id="PFFQ01000012">
    <property type="protein sequence ID" value="PIW18638.1"/>
    <property type="molecule type" value="Genomic_DNA"/>
</dbReference>
<evidence type="ECO:0000256" key="1">
    <source>
        <dbReference type="ARBA" id="ARBA00022617"/>
    </source>
</evidence>
<dbReference type="Pfam" id="PF00034">
    <property type="entry name" value="Cytochrom_C"/>
    <property type="match status" value="1"/>
</dbReference>
<keyword evidence="1 4" id="KW-0349">Heme</keyword>
<feature type="chain" id="PRO_5014747100" evidence="6">
    <location>
        <begin position="27"/>
        <end position="337"/>
    </location>
</feature>
<dbReference type="Gene3D" id="1.10.760.10">
    <property type="entry name" value="Cytochrome c-like domain"/>
    <property type="match status" value="2"/>
</dbReference>
<name>A0A2M7G952_9BACT</name>
<accession>A0A2M7G952</accession>
<feature type="domain" description="Cytochrome c" evidence="7">
    <location>
        <begin position="198"/>
        <end position="287"/>
    </location>
</feature>
<feature type="region of interest" description="Disordered" evidence="5">
    <location>
        <begin position="30"/>
        <end position="58"/>
    </location>
</feature>
<dbReference type="Proteomes" id="UP000231019">
    <property type="component" value="Unassembled WGS sequence"/>
</dbReference>
<evidence type="ECO:0000313" key="9">
    <source>
        <dbReference type="Proteomes" id="UP000231019"/>
    </source>
</evidence>
<dbReference type="Pfam" id="PF21342">
    <property type="entry name" value="SoxA-TsdA_cyt-c"/>
    <property type="match status" value="1"/>
</dbReference>
<evidence type="ECO:0000256" key="6">
    <source>
        <dbReference type="SAM" id="SignalP"/>
    </source>
</evidence>
<feature type="signal peptide" evidence="6">
    <location>
        <begin position="1"/>
        <end position="26"/>
    </location>
</feature>
<dbReference type="GO" id="GO:0046872">
    <property type="term" value="F:metal ion binding"/>
    <property type="evidence" value="ECO:0007669"/>
    <property type="project" value="UniProtKB-KW"/>
</dbReference>
<evidence type="ECO:0000256" key="2">
    <source>
        <dbReference type="ARBA" id="ARBA00022723"/>
    </source>
</evidence>
<evidence type="ECO:0000259" key="7">
    <source>
        <dbReference type="PROSITE" id="PS51007"/>
    </source>
</evidence>
<reference evidence="8 9" key="1">
    <citation type="submission" date="2017-09" db="EMBL/GenBank/DDBJ databases">
        <title>Depth-based differentiation of microbial function through sediment-hosted aquifers and enrichment of novel symbionts in the deep terrestrial subsurface.</title>
        <authorList>
            <person name="Probst A.J."/>
            <person name="Ladd B."/>
            <person name="Jarett J.K."/>
            <person name="Geller-Mcgrath D.E."/>
            <person name="Sieber C.M."/>
            <person name="Emerson J.B."/>
            <person name="Anantharaman K."/>
            <person name="Thomas B.C."/>
            <person name="Malmstrom R."/>
            <person name="Stieglmeier M."/>
            <person name="Klingl A."/>
            <person name="Woyke T."/>
            <person name="Ryan C.M."/>
            <person name="Banfield J.F."/>
        </authorList>
    </citation>
    <scope>NUCLEOTIDE SEQUENCE [LARGE SCALE GENOMIC DNA]</scope>
    <source>
        <strain evidence="8">CG17_big_fil_post_rev_8_21_14_2_50_48_46</strain>
    </source>
</reference>